<dbReference type="EMBL" id="JAFEKC020000013">
    <property type="protein sequence ID" value="KAK0511683.1"/>
    <property type="molecule type" value="Genomic_DNA"/>
</dbReference>
<feature type="compositionally biased region" description="Polar residues" evidence="1">
    <location>
        <begin position="80"/>
        <end position="91"/>
    </location>
</feature>
<dbReference type="AlphaFoldDB" id="A0AA39QYU5"/>
<reference evidence="2" key="1">
    <citation type="submission" date="2023-03" db="EMBL/GenBank/DDBJ databases">
        <title>Complete genome of Cladonia borealis.</title>
        <authorList>
            <person name="Park H."/>
        </authorList>
    </citation>
    <scope>NUCLEOTIDE SEQUENCE</scope>
    <source>
        <strain evidence="2">ANT050790</strain>
    </source>
</reference>
<accession>A0AA39QYU5</accession>
<dbReference type="Proteomes" id="UP001166286">
    <property type="component" value="Unassembled WGS sequence"/>
</dbReference>
<sequence length="150" mass="15447">MNNITAATTTTTTHSALPTTATMSPPGTTTRPTPPSQVGPTSSASKSWYSAPSAPAPTMIGPSRPKRMPAGRHVMIGGPSSPTSTLSQATPTGHHGPEPSQQRLNNQHMSTRPMNQSMNAMPSSAQATTGSSYGNPSGPARAEKVDMPRA</sequence>
<evidence type="ECO:0000313" key="2">
    <source>
        <dbReference type="EMBL" id="KAK0511683.1"/>
    </source>
</evidence>
<protein>
    <submittedName>
        <fullName evidence="2">Uncharacterized protein</fullName>
    </submittedName>
</protein>
<feature type="compositionally biased region" description="Basic and acidic residues" evidence="1">
    <location>
        <begin position="141"/>
        <end position="150"/>
    </location>
</feature>
<organism evidence="2 3">
    <name type="scientific">Cladonia borealis</name>
    <dbReference type="NCBI Taxonomy" id="184061"/>
    <lineage>
        <taxon>Eukaryota</taxon>
        <taxon>Fungi</taxon>
        <taxon>Dikarya</taxon>
        <taxon>Ascomycota</taxon>
        <taxon>Pezizomycotina</taxon>
        <taxon>Lecanoromycetes</taxon>
        <taxon>OSLEUM clade</taxon>
        <taxon>Lecanoromycetidae</taxon>
        <taxon>Lecanorales</taxon>
        <taxon>Lecanorineae</taxon>
        <taxon>Cladoniaceae</taxon>
        <taxon>Cladonia</taxon>
    </lineage>
</organism>
<proteinExistence type="predicted"/>
<feature type="region of interest" description="Disordered" evidence="1">
    <location>
        <begin position="1"/>
        <end position="150"/>
    </location>
</feature>
<gene>
    <name evidence="2" type="ORF">JMJ35_006256</name>
</gene>
<feature type="compositionally biased region" description="Polar residues" evidence="1">
    <location>
        <begin position="99"/>
        <end position="135"/>
    </location>
</feature>
<name>A0AA39QYU5_9LECA</name>
<keyword evidence="3" id="KW-1185">Reference proteome</keyword>
<feature type="compositionally biased region" description="Low complexity" evidence="1">
    <location>
        <begin position="1"/>
        <end position="31"/>
    </location>
</feature>
<evidence type="ECO:0000256" key="1">
    <source>
        <dbReference type="SAM" id="MobiDB-lite"/>
    </source>
</evidence>
<comment type="caution">
    <text evidence="2">The sequence shown here is derived from an EMBL/GenBank/DDBJ whole genome shotgun (WGS) entry which is preliminary data.</text>
</comment>
<evidence type="ECO:0000313" key="3">
    <source>
        <dbReference type="Proteomes" id="UP001166286"/>
    </source>
</evidence>
<feature type="compositionally biased region" description="Low complexity" evidence="1">
    <location>
        <begin position="40"/>
        <end position="57"/>
    </location>
</feature>